<dbReference type="Pfam" id="PF12640">
    <property type="entry name" value="UPF0489"/>
    <property type="match status" value="1"/>
</dbReference>
<organism evidence="1 2">
    <name type="scientific">Paramaledivibacter caminithermalis (strain DSM 15212 / CIP 107654 / DViRD3)</name>
    <name type="common">Clostridium caminithermale</name>
    <dbReference type="NCBI Taxonomy" id="1121301"/>
    <lineage>
        <taxon>Bacteria</taxon>
        <taxon>Bacillati</taxon>
        <taxon>Bacillota</taxon>
        <taxon>Clostridia</taxon>
        <taxon>Peptostreptococcales</taxon>
        <taxon>Caminicellaceae</taxon>
        <taxon>Paramaledivibacter</taxon>
    </lineage>
</organism>
<accession>A0A1M6SAY3</accession>
<dbReference type="PANTHER" id="PTHR13225:SF3">
    <property type="entry name" value="UPF0489 PROTEIN C5ORF22"/>
    <property type="match status" value="1"/>
</dbReference>
<dbReference type="Proteomes" id="UP000184465">
    <property type="component" value="Unassembled WGS sequence"/>
</dbReference>
<keyword evidence="2" id="KW-1185">Reference proteome</keyword>
<dbReference type="InterPro" id="IPR024131">
    <property type="entry name" value="UPF0489"/>
</dbReference>
<dbReference type="RefSeq" id="WP_073152451.1">
    <property type="nucleotide sequence ID" value="NZ_FRAG01000058.1"/>
</dbReference>
<dbReference type="PANTHER" id="PTHR13225">
    <property type="entry name" value="MISEXPRESSION SUPPRESSOR OF RAS 6"/>
    <property type="match status" value="1"/>
</dbReference>
<dbReference type="STRING" id="1121301.SAMN02745912_03246"/>
<evidence type="ECO:0000313" key="1">
    <source>
        <dbReference type="EMBL" id="SHK41875.1"/>
    </source>
</evidence>
<name>A0A1M6SAY3_PARC5</name>
<dbReference type="AlphaFoldDB" id="A0A1M6SAY3"/>
<reference evidence="1 2" key="1">
    <citation type="submission" date="2016-11" db="EMBL/GenBank/DDBJ databases">
        <authorList>
            <person name="Jaros S."/>
            <person name="Januszkiewicz K."/>
            <person name="Wedrychowicz H."/>
        </authorList>
    </citation>
    <scope>NUCLEOTIDE SEQUENCE [LARGE SCALE GENOMIC DNA]</scope>
    <source>
        <strain evidence="1 2">DSM 15212</strain>
    </source>
</reference>
<protein>
    <submittedName>
        <fullName evidence="1">UPF0489 domain-containing protein</fullName>
    </submittedName>
</protein>
<proteinExistence type="predicted"/>
<gene>
    <name evidence="1" type="ORF">SAMN02745912_03246</name>
</gene>
<evidence type="ECO:0000313" key="2">
    <source>
        <dbReference type="Proteomes" id="UP000184465"/>
    </source>
</evidence>
<dbReference type="EMBL" id="FRAG01000058">
    <property type="protein sequence ID" value="SHK41875.1"/>
    <property type="molecule type" value="Genomic_DNA"/>
</dbReference>
<sequence length="305" mass="35994">MEKIKAVIIEEHNEAFLVWDYAIRNKWIPNKGNFLLHVDEHADMGTPCMNISIHEAFRELQTVNKLVYEEFNIATFIVPSIYLDIINKVFWVKHNKSGGNIKVKKRFVYSYKNEGKLLVSGDASSFGNNIQKPRSYHEYDYYWGNIDDILPNKNVILDIDMDYFSCGGEPRNFGPLYLEITRQEYDRFTNNRYHPINYINIPRIECRDMNGKYYYVINNFEVDIPNYLKVGNKDILKRIDKLVKTLYSKKINPEIISICRSAHSKFTPSDQVNFIQENLLKALMEIYSLEIIHINQIATYYRGKK</sequence>